<protein>
    <recommendedName>
        <fullName evidence="1">Polymerase nucleotidyl transferase domain-containing protein</fullName>
    </recommendedName>
</protein>
<comment type="caution">
    <text evidence="2">The sequence shown here is derived from an EMBL/GenBank/DDBJ whole genome shotgun (WGS) entry which is preliminary data.</text>
</comment>
<accession>A0A2V4N717</accession>
<dbReference type="SUPFAM" id="SSF81301">
    <property type="entry name" value="Nucleotidyltransferase"/>
    <property type="match status" value="1"/>
</dbReference>
<dbReference type="InterPro" id="IPR043519">
    <property type="entry name" value="NT_sf"/>
</dbReference>
<dbReference type="GO" id="GO:0016779">
    <property type="term" value="F:nucleotidyltransferase activity"/>
    <property type="evidence" value="ECO:0007669"/>
    <property type="project" value="InterPro"/>
</dbReference>
<name>A0A2V4N717_9ACTN</name>
<dbReference type="EMBL" id="PYBW01000069">
    <property type="protein sequence ID" value="PYC77273.1"/>
    <property type="molecule type" value="Genomic_DNA"/>
</dbReference>
<evidence type="ECO:0000313" key="2">
    <source>
        <dbReference type="EMBL" id="PYC77273.1"/>
    </source>
</evidence>
<evidence type="ECO:0000259" key="1">
    <source>
        <dbReference type="Pfam" id="PF01909"/>
    </source>
</evidence>
<evidence type="ECO:0000313" key="3">
    <source>
        <dbReference type="Proteomes" id="UP000248039"/>
    </source>
</evidence>
<dbReference type="Gene3D" id="3.30.460.10">
    <property type="entry name" value="Beta Polymerase, domain 2"/>
    <property type="match status" value="1"/>
</dbReference>
<dbReference type="Pfam" id="PF01909">
    <property type="entry name" value="NTP_transf_2"/>
    <property type="match status" value="1"/>
</dbReference>
<dbReference type="Proteomes" id="UP000248039">
    <property type="component" value="Unassembled WGS sequence"/>
</dbReference>
<gene>
    <name evidence="2" type="ORF">C7C46_19185</name>
</gene>
<dbReference type="CDD" id="cd05403">
    <property type="entry name" value="NT_KNTase_like"/>
    <property type="match status" value="1"/>
</dbReference>
<proteinExistence type="predicted"/>
<dbReference type="AlphaFoldDB" id="A0A2V4N717"/>
<keyword evidence="3" id="KW-1185">Reference proteome</keyword>
<dbReference type="OrthoDB" id="43980at2"/>
<dbReference type="InterPro" id="IPR002934">
    <property type="entry name" value="Polymerase_NTP_transf_dom"/>
</dbReference>
<feature type="domain" description="Polymerase nucleotidyl transferase" evidence="1">
    <location>
        <begin position="26"/>
        <end position="61"/>
    </location>
</feature>
<organism evidence="2 3">
    <name type="scientific">Streptomyces tateyamensis</name>
    <dbReference type="NCBI Taxonomy" id="565073"/>
    <lineage>
        <taxon>Bacteria</taxon>
        <taxon>Bacillati</taxon>
        <taxon>Actinomycetota</taxon>
        <taxon>Actinomycetes</taxon>
        <taxon>Kitasatosporales</taxon>
        <taxon>Streptomycetaceae</taxon>
        <taxon>Streptomyces</taxon>
    </lineage>
</organism>
<sequence>MSAAQATAAASNAVVEVFGDNLLCSFIGGSYARGTHKPTSDIDLFIITAHSDHDQERHFAERLRALHLLAGLDFDHCGEILTVDTLNDLLAFTESCIAAAPAIQRSACYLADCPLSVFRKGDVVFKFLSDPKTGVHDPGCMLPALEARAAAYFSTWPMPRIQDHKGRLRLPPGSPQHHLSNLWQSRAATSAWTDTPVGIGLERWFGTELPIRAGALHASRIAAQPPTDGATCPLPIADETLAAPLTAQCLAFLHTEPEGNR</sequence>
<reference evidence="2 3" key="1">
    <citation type="submission" date="2018-03" db="EMBL/GenBank/DDBJ databases">
        <title>Bioinformatic expansion and discovery of thiopeptide antibiotics.</title>
        <authorList>
            <person name="Schwalen C.J."/>
            <person name="Hudson G.A."/>
            <person name="Mitchell D.A."/>
        </authorList>
    </citation>
    <scope>NUCLEOTIDE SEQUENCE [LARGE SCALE GENOMIC DNA]</scope>
    <source>
        <strain evidence="2 3">ATCC 21389</strain>
    </source>
</reference>
<dbReference type="RefSeq" id="WP_110671095.1">
    <property type="nucleotide sequence ID" value="NZ_PYBW01000069.1"/>
</dbReference>